<dbReference type="Proteomes" id="UP000241074">
    <property type="component" value="Chromosome"/>
</dbReference>
<dbReference type="RefSeq" id="WP_106891827.1">
    <property type="nucleotide sequence ID" value="NZ_CP027860.1"/>
</dbReference>
<dbReference type="Gene3D" id="3.90.1690.10">
    <property type="entry name" value="phage-related protein like domain"/>
    <property type="match status" value="1"/>
</dbReference>
<protein>
    <recommendedName>
        <fullName evidence="3">Capsid protein</fullName>
    </recommendedName>
</protein>
<keyword evidence="2" id="KW-1185">Reference proteome</keyword>
<dbReference type="OrthoDB" id="572526at2"/>
<dbReference type="InterPro" id="IPR053738">
    <property type="entry name" value="Lambda_capsid_assembly"/>
</dbReference>
<organism evidence="1 2">
    <name type="scientific">Ahniella affigens</name>
    <dbReference type="NCBI Taxonomy" id="2021234"/>
    <lineage>
        <taxon>Bacteria</taxon>
        <taxon>Pseudomonadati</taxon>
        <taxon>Pseudomonadota</taxon>
        <taxon>Gammaproteobacteria</taxon>
        <taxon>Lysobacterales</taxon>
        <taxon>Rhodanobacteraceae</taxon>
        <taxon>Ahniella</taxon>
    </lineage>
</organism>
<evidence type="ECO:0000313" key="2">
    <source>
        <dbReference type="Proteomes" id="UP000241074"/>
    </source>
</evidence>
<evidence type="ECO:0000313" key="1">
    <source>
        <dbReference type="EMBL" id="AVP97907.1"/>
    </source>
</evidence>
<dbReference type="KEGG" id="xba:C7S18_12170"/>
<gene>
    <name evidence="1" type="ORF">C7S18_12170</name>
</gene>
<dbReference type="EMBL" id="CP027860">
    <property type="protein sequence ID" value="AVP97907.1"/>
    <property type="molecule type" value="Genomic_DNA"/>
</dbReference>
<reference evidence="1 2" key="1">
    <citation type="submission" date="2018-03" db="EMBL/GenBank/DDBJ databases">
        <title>Ahniella affigens gen. nov., sp. nov., a gammaproteobacterium isolated from sandy soil near a stream.</title>
        <authorList>
            <person name="Ko Y."/>
            <person name="Kim J.-H."/>
        </authorList>
    </citation>
    <scope>NUCLEOTIDE SEQUENCE [LARGE SCALE GENOMIC DNA]</scope>
    <source>
        <strain evidence="1 2">D13</strain>
    </source>
</reference>
<dbReference type="Pfam" id="PF03864">
    <property type="entry name" value="Phage_cap_E"/>
    <property type="match status" value="1"/>
</dbReference>
<proteinExistence type="predicted"/>
<accession>A0A2P1PSS8</accession>
<sequence>MSQQTPAQARVIDPILSQHARGYKSPQTVGAYLFPRVYVKVRGGKIIKFGKEAFKLYQTARAPGTATKRIQFGYSGDNYGLGGNSLEAVVPIENQQEAITVPGIDLASSAVNITLRSMALAHEYECATLSQNAANYDSNHKVALTGSARWNDGASTPAKNVLSWRDAVRATTGVEPNVMVIGPKVFNALADHPAIQDRFKYTGRDSITTKMLAALFEVDNVWVGKAIMHDEATGDFTDIWGKNVVMAYVPVSESPTKEEPSYGYTYTLEGHPSVAAPYYENNIKSWCYPVDDDRQVVLTGITSGFLAQTVVD</sequence>
<dbReference type="InterPro" id="IPR005564">
    <property type="entry name" value="Major_capsid_GpE"/>
</dbReference>
<evidence type="ECO:0008006" key="3">
    <source>
        <dbReference type="Google" id="ProtNLM"/>
    </source>
</evidence>
<reference evidence="1 2" key="2">
    <citation type="submission" date="2018-03" db="EMBL/GenBank/DDBJ databases">
        <authorList>
            <person name="Keele B.F."/>
        </authorList>
    </citation>
    <scope>NUCLEOTIDE SEQUENCE [LARGE SCALE GENOMIC DNA]</scope>
    <source>
        <strain evidence="1 2">D13</strain>
    </source>
</reference>
<name>A0A2P1PSS8_9GAMM</name>
<dbReference type="AlphaFoldDB" id="A0A2P1PSS8"/>